<name>A0A9W6M744_9MICO</name>
<dbReference type="RefSeq" id="WP_204963283.1">
    <property type="nucleotide sequence ID" value="NZ_BAAAUR010000001.1"/>
</dbReference>
<gene>
    <name evidence="6" type="ORF">GCM10017591_23630</name>
</gene>
<keyword evidence="1" id="KW-0805">Transcription regulation</keyword>
<dbReference type="InterPro" id="IPR036388">
    <property type="entry name" value="WH-like_DNA-bd_sf"/>
</dbReference>
<evidence type="ECO:0000256" key="4">
    <source>
        <dbReference type="SAM" id="MobiDB-lite"/>
    </source>
</evidence>
<reference evidence="6" key="2">
    <citation type="submission" date="2023-01" db="EMBL/GenBank/DDBJ databases">
        <authorList>
            <person name="Sun Q."/>
            <person name="Evtushenko L."/>
        </authorList>
    </citation>
    <scope>NUCLEOTIDE SEQUENCE</scope>
    <source>
        <strain evidence="6">VKM Ac-1940</strain>
    </source>
</reference>
<reference evidence="6" key="1">
    <citation type="journal article" date="2014" name="Int. J. Syst. Evol. Microbiol.">
        <title>Complete genome sequence of Corynebacterium casei LMG S-19264T (=DSM 44701T), isolated from a smear-ripened cheese.</title>
        <authorList>
            <consortium name="US DOE Joint Genome Institute (JGI-PGF)"/>
            <person name="Walter F."/>
            <person name="Albersmeier A."/>
            <person name="Kalinowski J."/>
            <person name="Ruckert C."/>
        </authorList>
    </citation>
    <scope>NUCLEOTIDE SEQUENCE</scope>
    <source>
        <strain evidence="6">VKM Ac-1940</strain>
    </source>
</reference>
<comment type="caution">
    <text evidence="6">The sequence shown here is derived from an EMBL/GenBank/DDBJ whole genome shotgun (WGS) entry which is preliminary data.</text>
</comment>
<evidence type="ECO:0000259" key="5">
    <source>
        <dbReference type="PROSITE" id="PS51118"/>
    </source>
</evidence>
<dbReference type="InterPro" id="IPR011991">
    <property type="entry name" value="ArsR-like_HTH"/>
</dbReference>
<evidence type="ECO:0000256" key="1">
    <source>
        <dbReference type="ARBA" id="ARBA00023015"/>
    </source>
</evidence>
<proteinExistence type="predicted"/>
<dbReference type="SUPFAM" id="SSF46785">
    <property type="entry name" value="Winged helix' DNA-binding domain"/>
    <property type="match status" value="1"/>
</dbReference>
<accession>A0A9W6M744</accession>
<dbReference type="Pfam" id="PF01638">
    <property type="entry name" value="HxlR"/>
    <property type="match status" value="1"/>
</dbReference>
<dbReference type="GO" id="GO:0003677">
    <property type="term" value="F:DNA binding"/>
    <property type="evidence" value="ECO:0007669"/>
    <property type="project" value="UniProtKB-KW"/>
</dbReference>
<evidence type="ECO:0000313" key="7">
    <source>
        <dbReference type="Proteomes" id="UP001142291"/>
    </source>
</evidence>
<dbReference type="Proteomes" id="UP001142291">
    <property type="component" value="Unassembled WGS sequence"/>
</dbReference>
<dbReference type="CDD" id="cd00090">
    <property type="entry name" value="HTH_ARSR"/>
    <property type="match status" value="1"/>
</dbReference>
<feature type="domain" description="HTH hxlR-type" evidence="5">
    <location>
        <begin position="14"/>
        <end position="112"/>
    </location>
</feature>
<keyword evidence="3" id="KW-0804">Transcription</keyword>
<dbReference type="EMBL" id="BSER01000009">
    <property type="protein sequence ID" value="GLJ96300.1"/>
    <property type="molecule type" value="Genomic_DNA"/>
</dbReference>
<evidence type="ECO:0000313" key="6">
    <source>
        <dbReference type="EMBL" id="GLJ96300.1"/>
    </source>
</evidence>
<feature type="region of interest" description="Disordered" evidence="4">
    <location>
        <begin position="116"/>
        <end position="137"/>
    </location>
</feature>
<evidence type="ECO:0000256" key="2">
    <source>
        <dbReference type="ARBA" id="ARBA00023125"/>
    </source>
</evidence>
<dbReference type="AlphaFoldDB" id="A0A9W6M744"/>
<dbReference type="Gene3D" id="1.10.10.10">
    <property type="entry name" value="Winged helix-like DNA-binding domain superfamily/Winged helix DNA-binding domain"/>
    <property type="match status" value="1"/>
</dbReference>
<evidence type="ECO:0000256" key="3">
    <source>
        <dbReference type="ARBA" id="ARBA00023163"/>
    </source>
</evidence>
<keyword evidence="7" id="KW-1185">Reference proteome</keyword>
<dbReference type="InterPro" id="IPR036390">
    <property type="entry name" value="WH_DNA-bd_sf"/>
</dbReference>
<dbReference type="PANTHER" id="PTHR33204">
    <property type="entry name" value="TRANSCRIPTIONAL REGULATOR, MARR FAMILY"/>
    <property type="match status" value="1"/>
</dbReference>
<protein>
    <submittedName>
        <fullName evidence="6">Transcriptional regulator</fullName>
    </submittedName>
</protein>
<keyword evidence="2" id="KW-0238">DNA-binding</keyword>
<dbReference type="PANTHER" id="PTHR33204:SF37">
    <property type="entry name" value="HTH-TYPE TRANSCRIPTIONAL REGULATOR YODB"/>
    <property type="match status" value="1"/>
</dbReference>
<sequence>MTEDLPFDPYSPNCPSRQLVDRIGDRWTILVIGVLSEGPARYTDLSTRVGGISPRMLSQTLKALERDGLIERRAYAEVPPRVVYSLTAAGASLGPVLLSVEDWAREHMPDVLGARERFDASAGSPDAGRHQHGPRPM</sequence>
<dbReference type="PROSITE" id="PS51118">
    <property type="entry name" value="HTH_HXLR"/>
    <property type="match status" value="1"/>
</dbReference>
<organism evidence="6 7">
    <name type="scientific">Microbacterium dextranolyticum</name>
    <dbReference type="NCBI Taxonomy" id="36806"/>
    <lineage>
        <taxon>Bacteria</taxon>
        <taxon>Bacillati</taxon>
        <taxon>Actinomycetota</taxon>
        <taxon>Actinomycetes</taxon>
        <taxon>Micrococcales</taxon>
        <taxon>Microbacteriaceae</taxon>
        <taxon>Microbacterium</taxon>
    </lineage>
</organism>
<dbReference type="InterPro" id="IPR002577">
    <property type="entry name" value="HTH_HxlR"/>
</dbReference>